<keyword evidence="3" id="KW-1185">Reference proteome</keyword>
<dbReference type="Proteomes" id="UP000001070">
    <property type="component" value="Unassembled WGS sequence"/>
</dbReference>
<organism evidence="3">
    <name type="scientific">Drosophila grimshawi</name>
    <name type="common">Hawaiian fruit fly</name>
    <name type="synonym">Idiomyia grimshawi</name>
    <dbReference type="NCBI Taxonomy" id="7222"/>
    <lineage>
        <taxon>Eukaryota</taxon>
        <taxon>Metazoa</taxon>
        <taxon>Ecdysozoa</taxon>
        <taxon>Arthropoda</taxon>
        <taxon>Hexapoda</taxon>
        <taxon>Insecta</taxon>
        <taxon>Pterygota</taxon>
        <taxon>Neoptera</taxon>
        <taxon>Endopterygota</taxon>
        <taxon>Diptera</taxon>
        <taxon>Brachycera</taxon>
        <taxon>Muscomorpha</taxon>
        <taxon>Ephydroidea</taxon>
        <taxon>Drosophilidae</taxon>
        <taxon>Drosophila</taxon>
        <taxon>Hawaiian Drosophila</taxon>
    </lineage>
</organism>
<dbReference type="InParanoid" id="B4K400"/>
<sequence length="83" mass="9427">MLPFRFLLLLLLLFLLLLILDDSKGHHVDNTTATYVVAQQQGCAAWSRLNSMQSITAKRLKPNNCIVLLETVFFWLAARLLIA</sequence>
<dbReference type="AlphaFoldDB" id="B4K400"/>
<dbReference type="HOGENOM" id="CLU_2544965_0_0_1"/>
<dbReference type="EMBL" id="CH927230">
    <property type="protein sequence ID" value="EDW04353.1"/>
    <property type="molecule type" value="Genomic_DNA"/>
</dbReference>
<keyword evidence="1" id="KW-0732">Signal</keyword>
<feature type="signal peptide" evidence="1">
    <location>
        <begin position="1"/>
        <end position="25"/>
    </location>
</feature>
<accession>B4K400</accession>
<dbReference type="OMA" id="MNDSCKL"/>
<protein>
    <submittedName>
        <fullName evidence="2">GH23623</fullName>
    </submittedName>
</protein>
<gene>
    <name evidence="2" type="primary">Dgri\GH23623</name>
    <name evidence="2" type="ORF">Dgri_GH23623</name>
</gene>
<evidence type="ECO:0000256" key="1">
    <source>
        <dbReference type="SAM" id="SignalP"/>
    </source>
</evidence>
<name>B4K400_DROGR</name>
<evidence type="ECO:0000313" key="3">
    <source>
        <dbReference type="Proteomes" id="UP000001070"/>
    </source>
</evidence>
<dbReference type="eggNOG" id="ENOG502T8JV">
    <property type="taxonomic scope" value="Eukaryota"/>
</dbReference>
<proteinExistence type="predicted"/>
<reference evidence="2 3" key="1">
    <citation type="journal article" date="2007" name="Nature">
        <title>Evolution of genes and genomes on the Drosophila phylogeny.</title>
        <authorList>
            <consortium name="Drosophila 12 Genomes Consortium"/>
            <person name="Clark A.G."/>
            <person name="Eisen M.B."/>
            <person name="Smith D.R."/>
            <person name="Bergman C.M."/>
            <person name="Oliver B."/>
            <person name="Markow T.A."/>
            <person name="Kaufman T.C."/>
            <person name="Kellis M."/>
            <person name="Gelbart W."/>
            <person name="Iyer V.N."/>
            <person name="Pollard D.A."/>
            <person name="Sackton T.B."/>
            <person name="Larracuente A.M."/>
            <person name="Singh N.D."/>
            <person name="Abad J.P."/>
            <person name="Abt D.N."/>
            <person name="Adryan B."/>
            <person name="Aguade M."/>
            <person name="Akashi H."/>
            <person name="Anderson W.W."/>
            <person name="Aquadro C.F."/>
            <person name="Ardell D.H."/>
            <person name="Arguello R."/>
            <person name="Artieri C.G."/>
            <person name="Barbash D.A."/>
            <person name="Barker D."/>
            <person name="Barsanti P."/>
            <person name="Batterham P."/>
            <person name="Batzoglou S."/>
            <person name="Begun D."/>
            <person name="Bhutkar A."/>
            <person name="Blanco E."/>
            <person name="Bosak S.A."/>
            <person name="Bradley R.K."/>
            <person name="Brand A.D."/>
            <person name="Brent M.R."/>
            <person name="Brooks A.N."/>
            <person name="Brown R.H."/>
            <person name="Butlin R.K."/>
            <person name="Caggese C."/>
            <person name="Calvi B.R."/>
            <person name="Bernardo de Carvalho A."/>
            <person name="Caspi A."/>
            <person name="Castrezana S."/>
            <person name="Celniker S.E."/>
            <person name="Chang J.L."/>
            <person name="Chapple C."/>
            <person name="Chatterji S."/>
            <person name="Chinwalla A."/>
            <person name="Civetta A."/>
            <person name="Clifton S.W."/>
            <person name="Comeron J.M."/>
            <person name="Costello J.C."/>
            <person name="Coyne J.A."/>
            <person name="Daub J."/>
            <person name="David R.G."/>
            <person name="Delcher A.L."/>
            <person name="Delehaunty K."/>
            <person name="Do C.B."/>
            <person name="Ebling H."/>
            <person name="Edwards K."/>
            <person name="Eickbush T."/>
            <person name="Evans J.D."/>
            <person name="Filipski A."/>
            <person name="Findeiss S."/>
            <person name="Freyhult E."/>
            <person name="Fulton L."/>
            <person name="Fulton R."/>
            <person name="Garcia A.C."/>
            <person name="Gardiner A."/>
            <person name="Garfield D.A."/>
            <person name="Garvin B.E."/>
            <person name="Gibson G."/>
            <person name="Gilbert D."/>
            <person name="Gnerre S."/>
            <person name="Godfrey J."/>
            <person name="Good R."/>
            <person name="Gotea V."/>
            <person name="Gravely B."/>
            <person name="Greenberg A.J."/>
            <person name="Griffiths-Jones S."/>
            <person name="Gross S."/>
            <person name="Guigo R."/>
            <person name="Gustafson E.A."/>
            <person name="Haerty W."/>
            <person name="Hahn M.W."/>
            <person name="Halligan D.L."/>
            <person name="Halpern A.L."/>
            <person name="Halter G.M."/>
            <person name="Han M.V."/>
            <person name="Heger A."/>
            <person name="Hillier L."/>
            <person name="Hinrichs A.S."/>
            <person name="Holmes I."/>
            <person name="Hoskins R.A."/>
            <person name="Hubisz M.J."/>
            <person name="Hultmark D."/>
            <person name="Huntley M.A."/>
            <person name="Jaffe D.B."/>
            <person name="Jagadeeshan S."/>
            <person name="Jeck W.R."/>
            <person name="Johnson J."/>
            <person name="Jones C.D."/>
            <person name="Jordan W.C."/>
            <person name="Karpen G.H."/>
            <person name="Kataoka E."/>
            <person name="Keightley P.D."/>
            <person name="Kheradpour P."/>
            <person name="Kirkness E.F."/>
            <person name="Koerich L.B."/>
            <person name="Kristiansen K."/>
            <person name="Kudrna D."/>
            <person name="Kulathinal R.J."/>
            <person name="Kumar S."/>
            <person name="Kwok R."/>
            <person name="Lander E."/>
            <person name="Langley C.H."/>
            <person name="Lapoint R."/>
            <person name="Lazzaro B.P."/>
            <person name="Lee S.J."/>
            <person name="Levesque L."/>
            <person name="Li R."/>
            <person name="Lin C.F."/>
            <person name="Lin M.F."/>
            <person name="Lindblad-Toh K."/>
            <person name="Llopart A."/>
            <person name="Long M."/>
            <person name="Low L."/>
            <person name="Lozovsky E."/>
            <person name="Lu J."/>
            <person name="Luo M."/>
            <person name="Machado C.A."/>
            <person name="Makalowski W."/>
            <person name="Marzo M."/>
            <person name="Matsuda M."/>
            <person name="Matzkin L."/>
            <person name="McAllister B."/>
            <person name="McBride C.S."/>
            <person name="McKernan B."/>
            <person name="McKernan K."/>
            <person name="Mendez-Lago M."/>
            <person name="Minx P."/>
            <person name="Mollenhauer M.U."/>
            <person name="Montooth K."/>
            <person name="Mount S.M."/>
            <person name="Mu X."/>
            <person name="Myers E."/>
            <person name="Negre B."/>
            <person name="Newfeld S."/>
            <person name="Nielsen R."/>
            <person name="Noor M.A."/>
            <person name="O'Grady P."/>
            <person name="Pachter L."/>
            <person name="Papaceit M."/>
            <person name="Parisi M.J."/>
            <person name="Parisi M."/>
            <person name="Parts L."/>
            <person name="Pedersen J.S."/>
            <person name="Pesole G."/>
            <person name="Phillippy A.M."/>
            <person name="Ponting C.P."/>
            <person name="Pop M."/>
            <person name="Porcelli D."/>
            <person name="Powell J.R."/>
            <person name="Prohaska S."/>
            <person name="Pruitt K."/>
            <person name="Puig M."/>
            <person name="Quesneville H."/>
            <person name="Ram K.R."/>
            <person name="Rand D."/>
            <person name="Rasmussen M.D."/>
            <person name="Reed L.K."/>
            <person name="Reenan R."/>
            <person name="Reily A."/>
            <person name="Remington K.A."/>
            <person name="Rieger T.T."/>
            <person name="Ritchie M.G."/>
            <person name="Robin C."/>
            <person name="Rogers Y.H."/>
            <person name="Rohde C."/>
            <person name="Rozas J."/>
            <person name="Rubenfield M.J."/>
            <person name="Ruiz A."/>
            <person name="Russo S."/>
            <person name="Salzberg S.L."/>
            <person name="Sanchez-Gracia A."/>
            <person name="Saranga D.J."/>
            <person name="Sato H."/>
            <person name="Schaeffer S.W."/>
            <person name="Schatz M.C."/>
            <person name="Schlenke T."/>
            <person name="Schwartz R."/>
            <person name="Segarra C."/>
            <person name="Singh R.S."/>
            <person name="Sirot L."/>
            <person name="Sirota M."/>
            <person name="Sisneros N.B."/>
            <person name="Smith C.D."/>
            <person name="Smith T.F."/>
            <person name="Spieth J."/>
            <person name="Stage D.E."/>
            <person name="Stark A."/>
            <person name="Stephan W."/>
            <person name="Strausberg R.L."/>
            <person name="Strempel S."/>
            <person name="Sturgill D."/>
            <person name="Sutton G."/>
            <person name="Sutton G.G."/>
            <person name="Tao W."/>
            <person name="Teichmann S."/>
            <person name="Tobari Y.N."/>
            <person name="Tomimura Y."/>
            <person name="Tsolas J.M."/>
            <person name="Valente V.L."/>
            <person name="Venter E."/>
            <person name="Venter J.C."/>
            <person name="Vicario S."/>
            <person name="Vieira F.G."/>
            <person name="Vilella A.J."/>
            <person name="Villasante A."/>
            <person name="Walenz B."/>
            <person name="Wang J."/>
            <person name="Wasserman M."/>
            <person name="Watts T."/>
            <person name="Wilson D."/>
            <person name="Wilson R.K."/>
            <person name="Wing R.A."/>
            <person name="Wolfner M.F."/>
            <person name="Wong A."/>
            <person name="Wong G.K."/>
            <person name="Wu C.I."/>
            <person name="Wu G."/>
            <person name="Yamamoto D."/>
            <person name="Yang H.P."/>
            <person name="Yang S.P."/>
            <person name="Yorke J.A."/>
            <person name="Yoshida K."/>
            <person name="Zdobnov E."/>
            <person name="Zhang P."/>
            <person name="Zhang Y."/>
            <person name="Zimin A.V."/>
            <person name="Baldwin J."/>
            <person name="Abdouelleil A."/>
            <person name="Abdulkadir J."/>
            <person name="Abebe A."/>
            <person name="Abera B."/>
            <person name="Abreu J."/>
            <person name="Acer S.C."/>
            <person name="Aftuck L."/>
            <person name="Alexander A."/>
            <person name="An P."/>
            <person name="Anderson E."/>
            <person name="Anderson S."/>
            <person name="Arachi H."/>
            <person name="Azer M."/>
            <person name="Bachantsang P."/>
            <person name="Barry A."/>
            <person name="Bayul T."/>
            <person name="Berlin A."/>
            <person name="Bessette D."/>
            <person name="Bloom T."/>
            <person name="Blye J."/>
            <person name="Boguslavskiy L."/>
            <person name="Bonnet C."/>
            <person name="Boukhgalter B."/>
            <person name="Bourzgui I."/>
            <person name="Brown A."/>
            <person name="Cahill P."/>
            <person name="Channer S."/>
            <person name="Cheshatsang Y."/>
            <person name="Chuda L."/>
            <person name="Citroen M."/>
            <person name="Collymore A."/>
            <person name="Cooke P."/>
            <person name="Costello M."/>
            <person name="D'Aco K."/>
            <person name="Daza R."/>
            <person name="De Haan G."/>
            <person name="DeGray S."/>
            <person name="DeMaso C."/>
            <person name="Dhargay N."/>
            <person name="Dooley K."/>
            <person name="Dooley E."/>
            <person name="Doricent M."/>
            <person name="Dorje P."/>
            <person name="Dorjee K."/>
            <person name="Dupes A."/>
            <person name="Elong R."/>
            <person name="Falk J."/>
            <person name="Farina A."/>
            <person name="Faro S."/>
            <person name="Ferguson D."/>
            <person name="Fisher S."/>
            <person name="Foley C.D."/>
            <person name="Franke A."/>
            <person name="Friedrich D."/>
            <person name="Gadbois L."/>
            <person name="Gearin G."/>
            <person name="Gearin C.R."/>
            <person name="Giannoukos G."/>
            <person name="Goode T."/>
            <person name="Graham J."/>
            <person name="Grandbois E."/>
            <person name="Grewal S."/>
            <person name="Gyaltsen K."/>
            <person name="Hafez N."/>
            <person name="Hagos B."/>
            <person name="Hall J."/>
            <person name="Henson C."/>
            <person name="Hollinger A."/>
            <person name="Honan T."/>
            <person name="Huard M.D."/>
            <person name="Hughes L."/>
            <person name="Hurhula B."/>
            <person name="Husby M.E."/>
            <person name="Kamat A."/>
            <person name="Kanga B."/>
            <person name="Kashin S."/>
            <person name="Khazanovich D."/>
            <person name="Kisner P."/>
            <person name="Lance K."/>
            <person name="Lara M."/>
            <person name="Lee W."/>
            <person name="Lennon N."/>
            <person name="Letendre F."/>
            <person name="LeVine R."/>
            <person name="Lipovsky A."/>
            <person name="Liu X."/>
            <person name="Liu J."/>
            <person name="Liu S."/>
            <person name="Lokyitsang T."/>
            <person name="Lokyitsang Y."/>
            <person name="Lubonja R."/>
            <person name="Lui A."/>
            <person name="MacDonald P."/>
            <person name="Magnisalis V."/>
            <person name="Maru K."/>
            <person name="Matthews C."/>
            <person name="McCusker W."/>
            <person name="McDonough S."/>
            <person name="Mehta T."/>
            <person name="Meldrim J."/>
            <person name="Meneus L."/>
            <person name="Mihai O."/>
            <person name="Mihalev A."/>
            <person name="Mihova T."/>
            <person name="Mittelman R."/>
            <person name="Mlenga V."/>
            <person name="Montmayeur A."/>
            <person name="Mulrain L."/>
            <person name="Navidi A."/>
            <person name="Naylor J."/>
            <person name="Negash T."/>
            <person name="Nguyen T."/>
            <person name="Nguyen N."/>
            <person name="Nicol R."/>
            <person name="Norbu C."/>
            <person name="Norbu N."/>
            <person name="Novod N."/>
            <person name="O'Neill B."/>
            <person name="Osman S."/>
            <person name="Markiewicz E."/>
            <person name="Oyono O.L."/>
            <person name="Patti C."/>
            <person name="Phunkhang P."/>
            <person name="Pierre F."/>
            <person name="Priest M."/>
            <person name="Raghuraman S."/>
            <person name="Rege F."/>
            <person name="Reyes R."/>
            <person name="Rise C."/>
            <person name="Rogov P."/>
            <person name="Ross K."/>
            <person name="Ryan E."/>
            <person name="Settipalli S."/>
            <person name="Shea T."/>
            <person name="Sherpa N."/>
            <person name="Shi L."/>
            <person name="Shih D."/>
            <person name="Sparrow T."/>
            <person name="Spaulding J."/>
            <person name="Stalker J."/>
            <person name="Stange-Thomann N."/>
            <person name="Stavropoulos S."/>
            <person name="Stone C."/>
            <person name="Strader C."/>
            <person name="Tesfaye S."/>
            <person name="Thomson T."/>
            <person name="Thoulutsang Y."/>
            <person name="Thoulutsang D."/>
            <person name="Topham K."/>
            <person name="Topping I."/>
            <person name="Tsamla T."/>
            <person name="Vassiliev H."/>
            <person name="Vo A."/>
            <person name="Wangchuk T."/>
            <person name="Wangdi T."/>
            <person name="Weiand M."/>
            <person name="Wilkinson J."/>
            <person name="Wilson A."/>
            <person name="Yadav S."/>
            <person name="Young G."/>
            <person name="Yu Q."/>
            <person name="Zembek L."/>
            <person name="Zhong D."/>
            <person name="Zimmer A."/>
            <person name="Zwirko Z."/>
            <person name="Jaffe D.B."/>
            <person name="Alvarez P."/>
            <person name="Brockman W."/>
            <person name="Butler J."/>
            <person name="Chin C."/>
            <person name="Gnerre S."/>
            <person name="Grabherr M."/>
            <person name="Kleber M."/>
            <person name="Mauceli E."/>
            <person name="MacCallum I."/>
        </authorList>
    </citation>
    <scope>NUCLEOTIDE SEQUENCE [LARGE SCALE GENOMIC DNA]</scope>
    <source>
        <strain evidence="3">Tucson 15287-2541.00</strain>
    </source>
</reference>
<evidence type="ECO:0000313" key="2">
    <source>
        <dbReference type="EMBL" id="EDW04353.1"/>
    </source>
</evidence>
<feature type="chain" id="PRO_5002813276" evidence="1">
    <location>
        <begin position="26"/>
        <end position="83"/>
    </location>
</feature>